<evidence type="ECO:0000313" key="3">
    <source>
        <dbReference type="EMBL" id="GBG64816.1"/>
    </source>
</evidence>
<evidence type="ECO:0000313" key="4">
    <source>
        <dbReference type="Proteomes" id="UP000265515"/>
    </source>
</evidence>
<accession>A0A388K472</accession>
<protein>
    <recommendedName>
        <fullName evidence="2">DUF659 domain-containing protein</fullName>
    </recommendedName>
</protein>
<sequence length="560" mass="63495">MVLTKQILQLLARHFTDEGPHGKNPDKGSRHWLCNYCETRFVSMKSVLKKHFMTKCSIELVTWALTAEERVMRIEGIRLRKHQEISAGFIVGVVMDNARVCAKAGKMVEAKYPGIFSVGCTTHALDLTLEDTYKCMDWLKVVVDKGNQVGKFFTNVDKVRTMYNRIANAQFKHPVVTRSATNFEMLQSLKTGRNPLELCVCNTTWVEKVVRGGEVATFNAITHIIMDTNGLWKDVDKAMAVMELVWAFMTSELHCAAAFLDPEYRTHTVQDTEIREGFNIWLYSWAPPELLQREISRQVDMWVQGLGTLGTQNARDQVRKGTVGDAAAAEVRVDEFDDVLLERTWLQNNKEENFVDGEDDIAALGALERTWHANAKPGKHRVRELRSKSGAEEPDPELVYTLEGRDRALKARQTDDWVQVREAVSGRGRRKKKATAPDVAEEQPVHKRKRKVGERDVPPKKKRRWPPLSPEKKVAKAVACVEAAKDSTVEAARPAKRRTTEVIENDEENLCHNWKKRFSLTSSSSSEDSAPQNIEEEEEMSQQSDDSGEPDGDESEEDPS</sequence>
<dbReference type="Proteomes" id="UP000265515">
    <property type="component" value="Unassembled WGS sequence"/>
</dbReference>
<evidence type="ECO:0000259" key="2">
    <source>
        <dbReference type="Pfam" id="PF04937"/>
    </source>
</evidence>
<feature type="compositionally biased region" description="Acidic residues" evidence="1">
    <location>
        <begin position="534"/>
        <end position="560"/>
    </location>
</feature>
<organism evidence="3 4">
    <name type="scientific">Chara braunii</name>
    <name type="common">Braun's stonewort</name>
    <dbReference type="NCBI Taxonomy" id="69332"/>
    <lineage>
        <taxon>Eukaryota</taxon>
        <taxon>Viridiplantae</taxon>
        <taxon>Streptophyta</taxon>
        <taxon>Charophyceae</taxon>
        <taxon>Charales</taxon>
        <taxon>Characeae</taxon>
        <taxon>Chara</taxon>
    </lineage>
</organism>
<name>A0A388K472_CHABU</name>
<feature type="domain" description="DUF659" evidence="2">
    <location>
        <begin position="85"/>
        <end position="149"/>
    </location>
</feature>
<dbReference type="SUPFAM" id="SSF53098">
    <property type="entry name" value="Ribonuclease H-like"/>
    <property type="match status" value="1"/>
</dbReference>
<dbReference type="Pfam" id="PF04937">
    <property type="entry name" value="DUF659"/>
    <property type="match status" value="1"/>
</dbReference>
<proteinExistence type="predicted"/>
<comment type="caution">
    <text evidence="3">The sequence shown here is derived from an EMBL/GenBank/DDBJ whole genome shotgun (WGS) entry which is preliminary data.</text>
</comment>
<feature type="region of interest" description="Disordered" evidence="1">
    <location>
        <begin position="423"/>
        <end position="560"/>
    </location>
</feature>
<feature type="region of interest" description="Disordered" evidence="1">
    <location>
        <begin position="375"/>
        <end position="397"/>
    </location>
</feature>
<reference evidence="3 4" key="1">
    <citation type="journal article" date="2018" name="Cell">
        <title>The Chara Genome: Secondary Complexity and Implications for Plant Terrestrialization.</title>
        <authorList>
            <person name="Nishiyama T."/>
            <person name="Sakayama H."/>
            <person name="Vries J.D."/>
            <person name="Buschmann H."/>
            <person name="Saint-Marcoux D."/>
            <person name="Ullrich K.K."/>
            <person name="Haas F.B."/>
            <person name="Vanderstraeten L."/>
            <person name="Becker D."/>
            <person name="Lang D."/>
            <person name="Vosolsobe S."/>
            <person name="Rombauts S."/>
            <person name="Wilhelmsson P.K.I."/>
            <person name="Janitza P."/>
            <person name="Kern R."/>
            <person name="Heyl A."/>
            <person name="Rumpler F."/>
            <person name="Villalobos L.I.A.C."/>
            <person name="Clay J.M."/>
            <person name="Skokan R."/>
            <person name="Toyoda A."/>
            <person name="Suzuki Y."/>
            <person name="Kagoshima H."/>
            <person name="Schijlen E."/>
            <person name="Tajeshwar N."/>
            <person name="Catarino B."/>
            <person name="Hetherington A.J."/>
            <person name="Saltykova A."/>
            <person name="Bonnot C."/>
            <person name="Breuninger H."/>
            <person name="Symeonidi A."/>
            <person name="Radhakrishnan G.V."/>
            <person name="Van Nieuwerburgh F."/>
            <person name="Deforce D."/>
            <person name="Chang C."/>
            <person name="Karol K.G."/>
            <person name="Hedrich R."/>
            <person name="Ulvskov P."/>
            <person name="Glockner G."/>
            <person name="Delwiche C.F."/>
            <person name="Petrasek J."/>
            <person name="Van de Peer Y."/>
            <person name="Friml J."/>
            <person name="Beilby M."/>
            <person name="Dolan L."/>
            <person name="Kohara Y."/>
            <person name="Sugano S."/>
            <person name="Fujiyama A."/>
            <person name="Delaux P.-M."/>
            <person name="Quint M."/>
            <person name="TheiBen G."/>
            <person name="Hagemann M."/>
            <person name="Harholt J."/>
            <person name="Dunand C."/>
            <person name="Zachgo S."/>
            <person name="Langdale J."/>
            <person name="Maumus F."/>
            <person name="Straeten D.V.D."/>
            <person name="Gould S.B."/>
            <person name="Rensing S.A."/>
        </authorList>
    </citation>
    <scope>NUCLEOTIDE SEQUENCE [LARGE SCALE GENOMIC DNA]</scope>
    <source>
        <strain evidence="3 4">S276</strain>
    </source>
</reference>
<feature type="compositionally biased region" description="Low complexity" evidence="1">
    <location>
        <begin position="519"/>
        <end position="529"/>
    </location>
</feature>
<keyword evidence="4" id="KW-1185">Reference proteome</keyword>
<dbReference type="AlphaFoldDB" id="A0A388K472"/>
<gene>
    <name evidence="3" type="ORF">CBR_g46772</name>
</gene>
<dbReference type="InterPro" id="IPR012337">
    <property type="entry name" value="RNaseH-like_sf"/>
</dbReference>
<evidence type="ECO:0000256" key="1">
    <source>
        <dbReference type="SAM" id="MobiDB-lite"/>
    </source>
</evidence>
<dbReference type="Gramene" id="GBG64816">
    <property type="protein sequence ID" value="GBG64816"/>
    <property type="gene ID" value="CBR_g46772"/>
</dbReference>
<dbReference type="InterPro" id="IPR007021">
    <property type="entry name" value="DUF659"/>
</dbReference>
<dbReference type="EMBL" id="BFEA01000054">
    <property type="protein sequence ID" value="GBG64816.1"/>
    <property type="molecule type" value="Genomic_DNA"/>
</dbReference>